<dbReference type="AlphaFoldDB" id="A0A3A3GBE7"/>
<dbReference type="OrthoDB" id="2665608at2"/>
<accession>A0A3A3GBE7</accession>
<organism evidence="2 3">
    <name type="scientific">Paenibacillus thiaminolyticus</name>
    <name type="common">Bacillus thiaminolyticus</name>
    <dbReference type="NCBI Taxonomy" id="49283"/>
    <lineage>
        <taxon>Bacteria</taxon>
        <taxon>Bacillati</taxon>
        <taxon>Bacillota</taxon>
        <taxon>Bacilli</taxon>
        <taxon>Bacillales</taxon>
        <taxon>Paenibacillaceae</taxon>
        <taxon>Paenibacillus</taxon>
    </lineage>
</organism>
<evidence type="ECO:0000313" key="3">
    <source>
        <dbReference type="Proteomes" id="UP000266177"/>
    </source>
</evidence>
<reference evidence="2 3" key="1">
    <citation type="submission" date="2018-09" db="EMBL/GenBank/DDBJ databases">
        <title>Paenibacillus SK2017-BO5.</title>
        <authorList>
            <person name="Piskunova J.V."/>
            <person name="Dubiley S.A."/>
            <person name="Severinov K.V."/>
        </authorList>
    </citation>
    <scope>NUCLEOTIDE SEQUENCE [LARGE SCALE GENOMIC DNA]</scope>
    <source>
        <strain evidence="2 3">BO5</strain>
    </source>
</reference>
<gene>
    <name evidence="2" type="ORF">DQX05_23510</name>
</gene>
<proteinExistence type="predicted"/>
<name>A0A3A3GBE7_PANTH</name>
<feature type="compositionally biased region" description="Basic and acidic residues" evidence="1">
    <location>
        <begin position="56"/>
        <end position="66"/>
    </location>
</feature>
<feature type="region of interest" description="Disordered" evidence="1">
    <location>
        <begin position="48"/>
        <end position="69"/>
    </location>
</feature>
<evidence type="ECO:0000256" key="1">
    <source>
        <dbReference type="SAM" id="MobiDB-lite"/>
    </source>
</evidence>
<dbReference type="RefSeq" id="WP_119795810.1">
    <property type="nucleotide sequence ID" value="NZ_QYZD01000030.1"/>
</dbReference>
<dbReference type="Proteomes" id="UP000266177">
    <property type="component" value="Unassembled WGS sequence"/>
</dbReference>
<protein>
    <submittedName>
        <fullName evidence="2">Uncharacterized protein</fullName>
    </submittedName>
</protein>
<dbReference type="EMBL" id="QYZD01000030">
    <property type="protein sequence ID" value="RJG20829.1"/>
    <property type="molecule type" value="Genomic_DNA"/>
</dbReference>
<sequence>MSETGKTICHWCDTEIVWDEELGPEEECPHCHNELNNYRTLNVELEMEEDEVTAPGEREEAGESEGKGWSNFGWDDGGVLYSDTDTLRYQEGVDQVLHSQEEVPECPHCREYMLLTGTETVSGSGYKPSQPEALAAPLLQPPFELNVYVCTSCFQVSKILTAPYREALMENVRNAKA</sequence>
<comment type="caution">
    <text evidence="2">The sequence shown here is derived from an EMBL/GenBank/DDBJ whole genome shotgun (WGS) entry which is preliminary data.</text>
</comment>
<evidence type="ECO:0000313" key="2">
    <source>
        <dbReference type="EMBL" id="RJG20829.1"/>
    </source>
</evidence>